<proteinExistence type="predicted"/>
<reference evidence="3 4" key="1">
    <citation type="submission" date="2016-11" db="EMBL/GenBank/DDBJ databases">
        <authorList>
            <person name="Jaros S."/>
            <person name="Januszkiewicz K."/>
            <person name="Wedrychowicz H."/>
        </authorList>
    </citation>
    <scope>NUCLEOTIDE SEQUENCE [LARGE SCALE GENOMIC DNA]</scope>
    <source>
        <strain evidence="3 4">DSM 21864</strain>
    </source>
</reference>
<keyword evidence="1" id="KW-0732">Signal</keyword>
<dbReference type="RefSeq" id="WP_073008514.1">
    <property type="nucleotide sequence ID" value="NZ_FQZO01000005.1"/>
</dbReference>
<dbReference type="InterPro" id="IPR007391">
    <property type="entry name" value="Vancomycin_resist_VanW"/>
</dbReference>
<dbReference type="Gene3D" id="2.20.230.10">
    <property type="entry name" value="Resuscitation-promoting factor rpfb"/>
    <property type="match status" value="1"/>
</dbReference>
<evidence type="ECO:0000259" key="2">
    <source>
        <dbReference type="PROSITE" id="PS51109"/>
    </source>
</evidence>
<dbReference type="PANTHER" id="PTHR35788">
    <property type="entry name" value="EXPORTED PROTEIN-RELATED"/>
    <property type="match status" value="1"/>
</dbReference>
<dbReference type="SMART" id="SM01208">
    <property type="entry name" value="G5"/>
    <property type="match status" value="1"/>
</dbReference>
<dbReference type="AlphaFoldDB" id="A0A1M6JDD9"/>
<dbReference type="OrthoDB" id="9797191at2"/>
<dbReference type="PANTHER" id="PTHR35788:SF1">
    <property type="entry name" value="EXPORTED PROTEIN"/>
    <property type="match status" value="1"/>
</dbReference>
<dbReference type="Pfam" id="PF07501">
    <property type="entry name" value="G5"/>
    <property type="match status" value="1"/>
</dbReference>
<name>A0A1M6JDD9_9CLOT</name>
<sequence>MGEKVKNKKNKTPFIIASIAAIVIIGGASAYTAHTYSKVNQWNNNIYPGIKIGNTDVSGKTKEEALNILNEKYKDKISNSKITVKVNDKDYNLELNKLDVKYNMDEVVNEAYNYGKDLKMFNKYSLIKNPTEKNISTKFTYNKEIITSFSNSIAKELDKNPTDAKIKINNGSINITPDIKGYKVDTADLEKQINDKLAEGIQENIVVQAKAQVVEPKVTKEALSKINGKISSYSTNFSSSGAPRAHNVGLAASAINGKLLMPGEVFSYNDTVGERSKARGYQDAAVYVGDKVEQGIGGGICQVSSTLYVAAMMANLRSVDRTNHSMPVSYLKVGMDATVVWGAIDYKFKNNYDFPIYIESSTSNRNLVFNIYGSKEGMGGKSYQLVSDIVKVNEPKVKTIEDPNLEEGKTEWEKKPVTGYVAKSYLVTYQDDKEIKREAVTTDTYRTVDGVLKKGTKKATPPSGEAAKTP</sequence>
<accession>A0A1M6JDD9</accession>
<feature type="domain" description="G5" evidence="2">
    <location>
        <begin position="379"/>
        <end position="458"/>
    </location>
</feature>
<dbReference type="Pfam" id="PF12229">
    <property type="entry name" value="PG_binding_4"/>
    <property type="match status" value="1"/>
</dbReference>
<dbReference type="Pfam" id="PF04294">
    <property type="entry name" value="VanW"/>
    <property type="match status" value="1"/>
</dbReference>
<gene>
    <name evidence="3" type="ORF">SAMN05444401_3057</name>
</gene>
<dbReference type="Proteomes" id="UP000184080">
    <property type="component" value="Unassembled WGS sequence"/>
</dbReference>
<dbReference type="STRING" id="1121298.SAMN05444401_3057"/>
<dbReference type="InterPro" id="IPR022029">
    <property type="entry name" value="YoaR-like_PG-bd"/>
</dbReference>
<dbReference type="InterPro" id="IPR052913">
    <property type="entry name" value="Glycopeptide_resist_protein"/>
</dbReference>
<evidence type="ECO:0000256" key="1">
    <source>
        <dbReference type="ARBA" id="ARBA00022729"/>
    </source>
</evidence>
<evidence type="ECO:0000313" key="4">
    <source>
        <dbReference type="Proteomes" id="UP000184080"/>
    </source>
</evidence>
<protein>
    <submittedName>
        <fullName evidence="3">Vancomycin resistance protein YoaR, contains peptidoglycan-binding and VanW domains</fullName>
    </submittedName>
</protein>
<organism evidence="3 4">
    <name type="scientific">Clostridium amylolyticum</name>
    <dbReference type="NCBI Taxonomy" id="1121298"/>
    <lineage>
        <taxon>Bacteria</taxon>
        <taxon>Bacillati</taxon>
        <taxon>Bacillota</taxon>
        <taxon>Clostridia</taxon>
        <taxon>Eubacteriales</taxon>
        <taxon>Clostridiaceae</taxon>
        <taxon>Clostridium</taxon>
    </lineage>
</organism>
<evidence type="ECO:0000313" key="3">
    <source>
        <dbReference type="EMBL" id="SHJ44731.1"/>
    </source>
</evidence>
<keyword evidence="4" id="KW-1185">Reference proteome</keyword>
<dbReference type="PROSITE" id="PS51109">
    <property type="entry name" value="G5"/>
    <property type="match status" value="1"/>
</dbReference>
<dbReference type="EMBL" id="FQZO01000005">
    <property type="protein sequence ID" value="SHJ44731.1"/>
    <property type="molecule type" value="Genomic_DNA"/>
</dbReference>
<dbReference type="InterPro" id="IPR011098">
    <property type="entry name" value="G5_dom"/>
</dbReference>